<keyword evidence="1 2" id="KW-0732">Signal</keyword>
<reference evidence="3 4" key="1">
    <citation type="journal article" date="2019" name="Int. J. Syst. Evol. Microbiol.">
        <title>The Global Catalogue of Microorganisms (GCM) 10K type strain sequencing project: providing services to taxonomists for standard genome sequencing and annotation.</title>
        <authorList>
            <consortium name="The Broad Institute Genomics Platform"/>
            <consortium name="The Broad Institute Genome Sequencing Center for Infectious Disease"/>
            <person name="Wu L."/>
            <person name="Ma J."/>
        </authorList>
    </citation>
    <scope>NUCLEOTIDE SEQUENCE [LARGE SCALE GENOMIC DNA]</scope>
    <source>
        <strain evidence="3 4">JCM 13595</strain>
    </source>
</reference>
<evidence type="ECO:0000313" key="4">
    <source>
        <dbReference type="Proteomes" id="UP001501461"/>
    </source>
</evidence>
<dbReference type="Proteomes" id="UP001501461">
    <property type="component" value="Unassembled WGS sequence"/>
</dbReference>
<dbReference type="RefSeq" id="WP_343960048.1">
    <property type="nucleotide sequence ID" value="NZ_BAAAMN010000070.1"/>
</dbReference>
<accession>A0ABN2V1Q4</accession>
<evidence type="ECO:0000256" key="2">
    <source>
        <dbReference type="SAM" id="SignalP"/>
    </source>
</evidence>
<gene>
    <name evidence="3" type="ORF">GCM10009720_28900</name>
</gene>
<comment type="caution">
    <text evidence="3">The sequence shown here is derived from an EMBL/GenBank/DDBJ whole genome shotgun (WGS) entry which is preliminary data.</text>
</comment>
<name>A0ABN2V1Q4_9MICC</name>
<dbReference type="InterPro" id="IPR018389">
    <property type="entry name" value="DctP_fam"/>
</dbReference>
<organism evidence="3 4">
    <name type="scientific">Yaniella flava</name>
    <dbReference type="NCBI Taxonomy" id="287930"/>
    <lineage>
        <taxon>Bacteria</taxon>
        <taxon>Bacillati</taxon>
        <taxon>Actinomycetota</taxon>
        <taxon>Actinomycetes</taxon>
        <taxon>Micrococcales</taxon>
        <taxon>Micrococcaceae</taxon>
        <taxon>Yaniella</taxon>
    </lineage>
</organism>
<dbReference type="PANTHER" id="PTHR33376">
    <property type="match status" value="1"/>
</dbReference>
<dbReference type="Pfam" id="PF03480">
    <property type="entry name" value="DctP"/>
    <property type="match status" value="1"/>
</dbReference>
<evidence type="ECO:0000256" key="1">
    <source>
        <dbReference type="ARBA" id="ARBA00022729"/>
    </source>
</evidence>
<feature type="signal peptide" evidence="2">
    <location>
        <begin position="1"/>
        <end position="25"/>
    </location>
</feature>
<proteinExistence type="predicted"/>
<dbReference type="PROSITE" id="PS51257">
    <property type="entry name" value="PROKAR_LIPOPROTEIN"/>
    <property type="match status" value="1"/>
</dbReference>
<dbReference type="InterPro" id="IPR038404">
    <property type="entry name" value="TRAP_DctP_sf"/>
</dbReference>
<dbReference type="EMBL" id="BAAAMN010000070">
    <property type="protein sequence ID" value="GAA2046240.1"/>
    <property type="molecule type" value="Genomic_DNA"/>
</dbReference>
<dbReference type="PANTHER" id="PTHR33376:SF15">
    <property type="entry name" value="BLL6794 PROTEIN"/>
    <property type="match status" value="1"/>
</dbReference>
<dbReference type="NCBIfam" id="NF037995">
    <property type="entry name" value="TRAP_S1"/>
    <property type="match status" value="1"/>
</dbReference>
<keyword evidence="4" id="KW-1185">Reference proteome</keyword>
<protein>
    <submittedName>
        <fullName evidence="3">TRAP transporter substrate-binding protein</fullName>
    </submittedName>
</protein>
<evidence type="ECO:0000313" key="3">
    <source>
        <dbReference type="EMBL" id="GAA2046240.1"/>
    </source>
</evidence>
<feature type="chain" id="PRO_5046772908" evidence="2">
    <location>
        <begin position="26"/>
        <end position="370"/>
    </location>
</feature>
<dbReference type="Gene3D" id="3.40.190.170">
    <property type="entry name" value="Bacterial extracellular solute-binding protein, family 7"/>
    <property type="match status" value="1"/>
</dbReference>
<sequence>MIAFKRPKRAMKSAAVLGGLTLVLAGCSGDTEGSDGTENIELNVASWATPDSLSEEMAEWWYTEIEERTDGRVTFNIDAADSLCSASEIPECVRDGRADVGQTLTDYSTQLFPMASISSIPFLSPGSEPVAKAIHDLSTEHEGAAALWEENNLHPIAHVPPGRLLLGGDTELSSVDHLDGLRLRMAGQYAQEAVDAAGANSVVLTAPETYEGIERGLADAAGFPLDGTVAYQLKDILPEWTDPGIGTYTTIGMWMNSDVYSELPDDIRSVVDEVTEEYNSEHAHRIFNEITTMQCDLLLDTIGELNQWEDDESQRWEDSIEADLEERWVEGAESDGLTDAAGYLEAYKSKLDEYSGDMEADPSLACAERG</sequence>